<dbReference type="AlphaFoldDB" id="A0A9D4ZQB6"/>
<keyword evidence="5" id="KW-0342">GTP-binding</keyword>
<dbReference type="PANTHER" id="PTHR32341:SF10">
    <property type="entry name" value="INTERFERON-INDUCIBLE GTPASE 5"/>
    <property type="match status" value="1"/>
</dbReference>
<dbReference type="GO" id="GO:0016020">
    <property type="term" value="C:membrane"/>
    <property type="evidence" value="ECO:0007669"/>
    <property type="project" value="InterPro"/>
</dbReference>
<evidence type="ECO:0000256" key="2">
    <source>
        <dbReference type="ARBA" id="ARBA00022528"/>
    </source>
</evidence>
<dbReference type="SUPFAM" id="SSF52540">
    <property type="entry name" value="P-loop containing nucleoside triphosphate hydrolases"/>
    <property type="match status" value="1"/>
</dbReference>
<protein>
    <recommendedName>
        <fullName evidence="7">IRG-type G domain-containing protein</fullName>
    </recommendedName>
</protein>
<dbReference type="Proteomes" id="UP000886520">
    <property type="component" value="Chromosome 2"/>
</dbReference>
<evidence type="ECO:0000256" key="3">
    <source>
        <dbReference type="ARBA" id="ARBA00022741"/>
    </source>
</evidence>
<dbReference type="PROSITE" id="PS51716">
    <property type="entry name" value="G_IRG"/>
    <property type="match status" value="1"/>
</dbReference>
<accession>A0A9D4ZQB6</accession>
<evidence type="ECO:0000259" key="7">
    <source>
        <dbReference type="PROSITE" id="PS51716"/>
    </source>
</evidence>
<keyword evidence="4" id="KW-0378">Hydrolase</keyword>
<dbReference type="InterPro" id="IPR030385">
    <property type="entry name" value="G_IRG_dom"/>
</dbReference>
<dbReference type="PRINTS" id="PR00449">
    <property type="entry name" value="RASTRNSFRMNG"/>
</dbReference>
<dbReference type="PANTHER" id="PTHR32341">
    <property type="entry name" value="INTERFERON-INDUCIBLE GTPASE"/>
    <property type="match status" value="1"/>
</dbReference>
<dbReference type="Gene3D" id="3.40.50.300">
    <property type="entry name" value="P-loop containing nucleotide triphosphate hydrolases"/>
    <property type="match status" value="1"/>
</dbReference>
<dbReference type="OrthoDB" id="422720at2759"/>
<keyword evidence="2" id="KW-0934">Plastid</keyword>
<reference evidence="8" key="1">
    <citation type="submission" date="2021-01" db="EMBL/GenBank/DDBJ databases">
        <title>Adiantum capillus-veneris genome.</title>
        <authorList>
            <person name="Fang Y."/>
            <person name="Liao Q."/>
        </authorList>
    </citation>
    <scope>NUCLEOTIDE SEQUENCE</scope>
    <source>
        <strain evidence="8">H3</strain>
        <tissue evidence="8">Leaf</tissue>
    </source>
</reference>
<comment type="caution">
    <text evidence="8">The sequence shown here is derived from an EMBL/GenBank/DDBJ whole genome shotgun (WGS) entry which is preliminary data.</text>
</comment>
<gene>
    <name evidence="8" type="ORF">GOP47_0001744</name>
</gene>
<dbReference type="GO" id="GO:0016787">
    <property type="term" value="F:hydrolase activity"/>
    <property type="evidence" value="ECO:0007669"/>
    <property type="project" value="UniProtKB-KW"/>
</dbReference>
<name>A0A9D4ZQB6_ADICA</name>
<evidence type="ECO:0000256" key="4">
    <source>
        <dbReference type="ARBA" id="ARBA00022801"/>
    </source>
</evidence>
<feature type="region of interest" description="Disordered" evidence="6">
    <location>
        <begin position="13"/>
        <end position="38"/>
    </location>
</feature>
<dbReference type="EMBL" id="JABFUD020000003">
    <property type="protein sequence ID" value="KAI5082001.1"/>
    <property type="molecule type" value="Genomic_DNA"/>
</dbReference>
<sequence>MAMAQLLGAIGSMVEKATRPPPPPIDRTLPQPPITRDNLDENIKTARTFYNMDRTSDFHVAVVGAKGVGKSSLINGLCNRRDDEEGAAPVGRSNNEPKAYRSAMTDALVLWEMPGAGVGHPSLTYFVDKKLYAFNLILLVSDRFHRVDFEVARYASHLGRRLIFVRTKADIAVHQILEHEESSESDGSSKHHVKEAFETLRREVEASFREGLRLCGLSDKWGSLQHFLVSARTYLDGPSVYASTTDDDYEDYEDEGQHKLDEDSLLARLNQLTRQSVTRRMRTVRQRNVTNKTS</sequence>
<evidence type="ECO:0000313" key="8">
    <source>
        <dbReference type="EMBL" id="KAI5082001.1"/>
    </source>
</evidence>
<evidence type="ECO:0000256" key="1">
    <source>
        <dbReference type="ARBA" id="ARBA00005429"/>
    </source>
</evidence>
<organism evidence="8 9">
    <name type="scientific">Adiantum capillus-veneris</name>
    <name type="common">Maidenhair fern</name>
    <dbReference type="NCBI Taxonomy" id="13818"/>
    <lineage>
        <taxon>Eukaryota</taxon>
        <taxon>Viridiplantae</taxon>
        <taxon>Streptophyta</taxon>
        <taxon>Embryophyta</taxon>
        <taxon>Tracheophyta</taxon>
        <taxon>Polypodiopsida</taxon>
        <taxon>Polypodiidae</taxon>
        <taxon>Polypodiales</taxon>
        <taxon>Pteridineae</taxon>
        <taxon>Pteridaceae</taxon>
        <taxon>Vittarioideae</taxon>
        <taxon>Adiantum</taxon>
    </lineage>
</organism>
<proteinExistence type="inferred from homology"/>
<dbReference type="InterPro" id="IPR051515">
    <property type="entry name" value="IRG"/>
</dbReference>
<evidence type="ECO:0000313" key="9">
    <source>
        <dbReference type="Proteomes" id="UP000886520"/>
    </source>
</evidence>
<evidence type="ECO:0000256" key="5">
    <source>
        <dbReference type="ARBA" id="ARBA00023134"/>
    </source>
</evidence>
<feature type="compositionally biased region" description="Pro residues" evidence="6">
    <location>
        <begin position="19"/>
        <end position="33"/>
    </location>
</feature>
<dbReference type="Pfam" id="PF05049">
    <property type="entry name" value="IIGP"/>
    <property type="match status" value="1"/>
</dbReference>
<keyword evidence="3" id="KW-0547">Nucleotide-binding</keyword>
<keyword evidence="9" id="KW-1185">Reference proteome</keyword>
<dbReference type="InterPro" id="IPR027417">
    <property type="entry name" value="P-loop_NTPase"/>
</dbReference>
<dbReference type="InterPro" id="IPR007743">
    <property type="entry name" value="Immunity-related_GTPase-like"/>
</dbReference>
<keyword evidence="2" id="KW-0150">Chloroplast</keyword>
<evidence type="ECO:0000256" key="6">
    <source>
        <dbReference type="SAM" id="MobiDB-lite"/>
    </source>
</evidence>
<feature type="domain" description="IRG-type G" evidence="7">
    <location>
        <begin position="56"/>
        <end position="247"/>
    </location>
</feature>
<comment type="similarity">
    <text evidence="1">Belongs to the TRAFAC class dynamin-like GTPase superfamily. IRG family.</text>
</comment>
<dbReference type="GO" id="GO:0005525">
    <property type="term" value="F:GTP binding"/>
    <property type="evidence" value="ECO:0007669"/>
    <property type="project" value="UniProtKB-KW"/>
</dbReference>